<evidence type="ECO:0000313" key="1">
    <source>
        <dbReference type="EMBL" id="JAA82482.1"/>
    </source>
</evidence>
<organism evidence="1">
    <name type="scientific">Pararge aegeria</name>
    <name type="common">speckled wood butterfly</name>
    <dbReference type="NCBI Taxonomy" id="116150"/>
    <lineage>
        <taxon>Eukaryota</taxon>
        <taxon>Metazoa</taxon>
        <taxon>Ecdysozoa</taxon>
        <taxon>Arthropoda</taxon>
        <taxon>Hexapoda</taxon>
        <taxon>Insecta</taxon>
        <taxon>Pterygota</taxon>
        <taxon>Neoptera</taxon>
        <taxon>Endopterygota</taxon>
        <taxon>Lepidoptera</taxon>
        <taxon>Glossata</taxon>
        <taxon>Ditrysia</taxon>
        <taxon>Papilionoidea</taxon>
        <taxon>Nymphalidae</taxon>
        <taxon>Satyrinae</taxon>
        <taxon>Satyrini</taxon>
        <taxon>Parargina</taxon>
        <taxon>Pararge</taxon>
    </lineage>
</organism>
<dbReference type="EMBL" id="GAIX01010078">
    <property type="protein sequence ID" value="JAA82482.1"/>
    <property type="molecule type" value="Transcribed_RNA"/>
</dbReference>
<name>S4PUL5_9NEOP</name>
<proteinExistence type="predicted"/>
<dbReference type="AlphaFoldDB" id="S4PUL5"/>
<reference evidence="1" key="2">
    <citation type="submission" date="2013-05" db="EMBL/GenBank/DDBJ databases">
        <authorList>
            <person name="Carter J.-M."/>
            <person name="Baker S.C."/>
            <person name="Pink R."/>
            <person name="Carter D.R.F."/>
            <person name="Collins A."/>
            <person name="Tomlin J."/>
            <person name="Gibbs M."/>
            <person name="Breuker C.J."/>
        </authorList>
    </citation>
    <scope>NUCLEOTIDE SEQUENCE</scope>
    <source>
        <tissue evidence="1">Ovary</tissue>
    </source>
</reference>
<sequence>MATLGVASVQASVWREGHRKPNTCDADSLCQMAKANITLGVICRGAQSMNAQIFQCTVFRSVLFCAFAEGKIGLSCMYGEIGGKRYKEHASCHTDLFCIWAL</sequence>
<accession>S4PUL5</accession>
<reference evidence="1" key="1">
    <citation type="journal article" date="2013" name="BMC Genomics">
        <title>Unscrambling butterfly oogenesis.</title>
        <authorList>
            <person name="Carter J.M."/>
            <person name="Baker S.C."/>
            <person name="Pink R."/>
            <person name="Carter D.R."/>
            <person name="Collins A."/>
            <person name="Tomlin J."/>
            <person name="Gibbs M."/>
            <person name="Breuker C.J."/>
        </authorList>
    </citation>
    <scope>NUCLEOTIDE SEQUENCE</scope>
    <source>
        <tissue evidence="1">Ovary</tissue>
    </source>
</reference>
<protein>
    <submittedName>
        <fullName evidence="1">Uncharacterized protein</fullName>
    </submittedName>
</protein>